<dbReference type="Gene3D" id="2.40.50.100">
    <property type="match status" value="1"/>
</dbReference>
<dbReference type="AlphaFoldDB" id="A0A6B8RPW8"/>
<dbReference type="PROSITE" id="PS51257">
    <property type="entry name" value="PROKAR_LIPOPROTEIN"/>
    <property type="match status" value="1"/>
</dbReference>
<dbReference type="PANTHER" id="PTHR30469">
    <property type="entry name" value="MULTIDRUG RESISTANCE PROTEIN MDTA"/>
    <property type="match status" value="1"/>
</dbReference>
<dbReference type="GO" id="GO:0015562">
    <property type="term" value="F:efflux transmembrane transporter activity"/>
    <property type="evidence" value="ECO:0007669"/>
    <property type="project" value="TreeGrafter"/>
</dbReference>
<organism evidence="2 3">
    <name type="scientific">Paenibacillus psychroresistens</name>
    <dbReference type="NCBI Taxonomy" id="1778678"/>
    <lineage>
        <taxon>Bacteria</taxon>
        <taxon>Bacillati</taxon>
        <taxon>Bacillota</taxon>
        <taxon>Bacilli</taxon>
        <taxon>Bacillales</taxon>
        <taxon>Paenibacillaceae</taxon>
        <taxon>Paenibacillus</taxon>
    </lineage>
</organism>
<feature type="domain" description="Multidrug resistance protein MdtA-like C-terminal permuted SH3" evidence="1">
    <location>
        <begin position="295"/>
        <end position="350"/>
    </location>
</feature>
<accession>A0A6B8RPW8</accession>
<gene>
    <name evidence="2" type="ORF">EHS13_21900</name>
</gene>
<dbReference type="KEGG" id="ppsc:EHS13_21900"/>
<protein>
    <submittedName>
        <fullName evidence="2">Efflux RND transporter periplasmic adaptor subunit</fullName>
    </submittedName>
</protein>
<dbReference type="PANTHER" id="PTHR30469:SF33">
    <property type="entry name" value="SLR1207 PROTEIN"/>
    <property type="match status" value="1"/>
</dbReference>
<dbReference type="Gene3D" id="2.40.420.20">
    <property type="match status" value="1"/>
</dbReference>
<dbReference type="Pfam" id="PF25967">
    <property type="entry name" value="RND-MFP_C"/>
    <property type="match status" value="1"/>
</dbReference>
<dbReference type="SUPFAM" id="SSF111369">
    <property type="entry name" value="HlyD-like secretion proteins"/>
    <property type="match status" value="1"/>
</dbReference>
<dbReference type="EMBL" id="CP034235">
    <property type="protein sequence ID" value="QGQ97348.1"/>
    <property type="molecule type" value="Genomic_DNA"/>
</dbReference>
<evidence type="ECO:0000259" key="1">
    <source>
        <dbReference type="Pfam" id="PF25967"/>
    </source>
</evidence>
<keyword evidence="3" id="KW-1185">Reference proteome</keyword>
<sequence>MNWRMGNLSKRNKPYIAIAFIILLASSLLSSCSILPKEEQGLQPPLVQPAQENYNTVKVEKGTVSKEIKGAGIFVSTKMDSAQFINSGGRLEKINVQSGDQVKKGDVLVQLTVDGLDLQLKEQELALVRAQYMLKIVNKTKGIDPENVKIAKLGLEIEQIKYDRLQQSVDGKQLKAKIDGQVTFITDLIQGSIIEPYQTLVVVADISKLIVAWNPSNTEDIQKVELGMSVDVTMNTGDPIIGKVVQTPSSAPTTQDTQLADKYSKTLYVEMDKLPDGAEMGTTASLSIYLQKHDNVLKIPLSGLRTYLGRNFVQAVEGEGLREFDVETGIQSSVDIEITKGLKEGQVVVLQN</sequence>
<evidence type="ECO:0000313" key="2">
    <source>
        <dbReference type="EMBL" id="QGQ97348.1"/>
    </source>
</evidence>
<dbReference type="InterPro" id="IPR058627">
    <property type="entry name" value="MdtA-like_C"/>
</dbReference>
<dbReference type="Proteomes" id="UP000426246">
    <property type="component" value="Chromosome"/>
</dbReference>
<evidence type="ECO:0000313" key="3">
    <source>
        <dbReference type="Proteomes" id="UP000426246"/>
    </source>
</evidence>
<reference evidence="3" key="1">
    <citation type="submission" date="2018-11" db="EMBL/GenBank/DDBJ databases">
        <title>Complete genome sequence of Paenibacillus sp. ML311-T8.</title>
        <authorList>
            <person name="Nam Y.-D."/>
            <person name="Kang J."/>
            <person name="Chung W.-H."/>
            <person name="Park Y.S."/>
        </authorList>
    </citation>
    <scope>NUCLEOTIDE SEQUENCE [LARGE SCALE GENOMIC DNA]</scope>
    <source>
        <strain evidence="3">ML311-T8</strain>
    </source>
</reference>
<name>A0A6B8RPW8_9BACL</name>
<dbReference type="GO" id="GO:1990281">
    <property type="term" value="C:efflux pump complex"/>
    <property type="evidence" value="ECO:0007669"/>
    <property type="project" value="TreeGrafter"/>
</dbReference>
<proteinExistence type="predicted"/>